<protein>
    <submittedName>
        <fullName evidence="2">Uncharacterized protein</fullName>
    </submittedName>
</protein>
<feature type="compositionally biased region" description="Low complexity" evidence="1">
    <location>
        <begin position="260"/>
        <end position="271"/>
    </location>
</feature>
<proteinExistence type="predicted"/>
<feature type="region of interest" description="Disordered" evidence="1">
    <location>
        <begin position="215"/>
        <end position="329"/>
    </location>
</feature>
<sequence length="616" mass="68629">MGRALSMAYAWNNEFGPETWEKRLLHIIEAHKSGASVRTHPSRGMAEYLFEEGMLSDEQVRDLRQQGYLDEELVESGPAENPVENPGENHSTAIEFSIRHRPDRSHELPQLDQDGIIPDPAGISITDVETVASSQEANSGQDVFNSNSLCFSAVEDDSMTPVWSPTAITQQQQAEVADLFALRSAVWHMAQRATDLSEPTKLPLLEHAAPILRPISPSRDSMDIGHVPRHPGYETQSAGVQRRNSWSGLSNRTELANLQRRSSSARPNSSRDWLQESDCIDHAQNPGSEDGTHRTVVGHFRSLPSSGGGPGTARRRPADDEDEENLNHGQDDWRKRRRLNELSQKVRIRFPCIFNIGERDTFPRHTATYEHISELLRHLTTHDFYACQKCFTKFDNAAETRNHLCRKISVEQWQQLFALQYPGQLVPTLPSNSYHDPASNLVSAHQATLPISVPQVATPALDSDILGMLSTNSWDPGAQDFNLPQLPAPRTTLTSVRSTLGHALQKDYQKLSKRLSELEHQRASDGSKREEILETLLLSVWEAFCETGNHKARPGGPLWRMMQRDAPGVLSQTTGIASSFTMLPGQQVLQNDDVGQGQQIWGNGMIGNGAAYEGDT</sequence>
<reference evidence="2" key="1">
    <citation type="journal article" date="2020" name="Stud. Mycol.">
        <title>101 Dothideomycetes genomes: a test case for predicting lifestyles and emergence of pathogens.</title>
        <authorList>
            <person name="Haridas S."/>
            <person name="Albert R."/>
            <person name="Binder M."/>
            <person name="Bloem J."/>
            <person name="Labutti K."/>
            <person name="Salamov A."/>
            <person name="Andreopoulos B."/>
            <person name="Baker S."/>
            <person name="Barry K."/>
            <person name="Bills G."/>
            <person name="Bluhm B."/>
            <person name="Cannon C."/>
            <person name="Castanera R."/>
            <person name="Culley D."/>
            <person name="Daum C."/>
            <person name="Ezra D."/>
            <person name="Gonzalez J."/>
            <person name="Henrissat B."/>
            <person name="Kuo A."/>
            <person name="Liang C."/>
            <person name="Lipzen A."/>
            <person name="Lutzoni F."/>
            <person name="Magnuson J."/>
            <person name="Mondo S."/>
            <person name="Nolan M."/>
            <person name="Ohm R."/>
            <person name="Pangilinan J."/>
            <person name="Park H.-J."/>
            <person name="Ramirez L."/>
            <person name="Alfaro M."/>
            <person name="Sun H."/>
            <person name="Tritt A."/>
            <person name="Yoshinaga Y."/>
            <person name="Zwiers L.-H."/>
            <person name="Turgeon B."/>
            <person name="Goodwin S."/>
            <person name="Spatafora J."/>
            <person name="Crous P."/>
            <person name="Grigoriev I."/>
        </authorList>
    </citation>
    <scope>NUCLEOTIDE SEQUENCE</scope>
    <source>
        <strain evidence="2">SCOH1-5</strain>
    </source>
</reference>
<gene>
    <name evidence="2" type="ORF">CERZMDRAFT_107685</name>
</gene>
<accession>A0A6A6F1K5</accession>
<evidence type="ECO:0000313" key="3">
    <source>
        <dbReference type="Proteomes" id="UP000799539"/>
    </source>
</evidence>
<organism evidence="2 3">
    <name type="scientific">Cercospora zeae-maydis SCOH1-5</name>
    <dbReference type="NCBI Taxonomy" id="717836"/>
    <lineage>
        <taxon>Eukaryota</taxon>
        <taxon>Fungi</taxon>
        <taxon>Dikarya</taxon>
        <taxon>Ascomycota</taxon>
        <taxon>Pezizomycotina</taxon>
        <taxon>Dothideomycetes</taxon>
        <taxon>Dothideomycetidae</taxon>
        <taxon>Mycosphaerellales</taxon>
        <taxon>Mycosphaerellaceae</taxon>
        <taxon>Cercospora</taxon>
    </lineage>
</organism>
<dbReference type="AlphaFoldDB" id="A0A6A6F1K5"/>
<dbReference type="EMBL" id="ML992700">
    <property type="protein sequence ID" value="KAF2207825.1"/>
    <property type="molecule type" value="Genomic_DNA"/>
</dbReference>
<evidence type="ECO:0000313" key="2">
    <source>
        <dbReference type="EMBL" id="KAF2207825.1"/>
    </source>
</evidence>
<dbReference type="OrthoDB" id="10006023at2759"/>
<evidence type="ECO:0000256" key="1">
    <source>
        <dbReference type="SAM" id="MobiDB-lite"/>
    </source>
</evidence>
<dbReference type="Proteomes" id="UP000799539">
    <property type="component" value="Unassembled WGS sequence"/>
</dbReference>
<name>A0A6A6F1K5_9PEZI</name>
<keyword evidence="3" id="KW-1185">Reference proteome</keyword>
<feature type="compositionally biased region" description="Polar residues" evidence="1">
    <location>
        <begin position="234"/>
        <end position="256"/>
    </location>
</feature>